<evidence type="ECO:0000313" key="7">
    <source>
        <dbReference type="Proteomes" id="UP000322234"/>
    </source>
</evidence>
<comment type="subcellular location">
    <subcellularLocation>
        <location evidence="1">Membrane</location>
        <topology evidence="1">Multi-pass membrane protein</topology>
    </subcellularLocation>
</comment>
<reference evidence="6" key="1">
    <citation type="submission" date="2019-10" db="EMBL/GenBank/DDBJ databases">
        <title>The sequence and de novo assembly of the wild yak genome.</title>
        <authorList>
            <person name="Liu Y."/>
        </authorList>
    </citation>
    <scope>NUCLEOTIDE SEQUENCE [LARGE SCALE GENOMIC DNA]</scope>
    <source>
        <strain evidence="6">WY2019</strain>
    </source>
</reference>
<keyword evidence="4" id="KW-0472">Membrane</keyword>
<protein>
    <submittedName>
        <fullName evidence="6">Uncharacterized protein</fullName>
    </submittedName>
</protein>
<evidence type="ECO:0000256" key="2">
    <source>
        <dbReference type="ARBA" id="ARBA00022692"/>
    </source>
</evidence>
<dbReference type="GO" id="GO:0004984">
    <property type="term" value="F:olfactory receptor activity"/>
    <property type="evidence" value="ECO:0007669"/>
    <property type="project" value="InterPro"/>
</dbReference>
<dbReference type="Proteomes" id="UP000322234">
    <property type="component" value="Unassembled WGS sequence"/>
</dbReference>
<organism evidence="6 7">
    <name type="scientific">Bos mutus</name>
    <name type="common">wild yak</name>
    <dbReference type="NCBI Taxonomy" id="72004"/>
    <lineage>
        <taxon>Eukaryota</taxon>
        <taxon>Metazoa</taxon>
        <taxon>Chordata</taxon>
        <taxon>Craniata</taxon>
        <taxon>Vertebrata</taxon>
        <taxon>Euteleostomi</taxon>
        <taxon>Mammalia</taxon>
        <taxon>Eutheria</taxon>
        <taxon>Laurasiatheria</taxon>
        <taxon>Artiodactyla</taxon>
        <taxon>Ruminantia</taxon>
        <taxon>Pecora</taxon>
        <taxon>Bovidae</taxon>
        <taxon>Bovinae</taxon>
        <taxon>Bos</taxon>
    </lineage>
</organism>
<dbReference type="AlphaFoldDB" id="A0A6B0RYT0"/>
<name>A0A6B0RYT0_9CETA</name>
<dbReference type="EMBL" id="VBQZ03000128">
    <property type="protein sequence ID" value="MXQ95210.1"/>
    <property type="molecule type" value="Genomic_DNA"/>
</dbReference>
<accession>A0A6B0RYT0</accession>
<keyword evidence="7" id="KW-1185">Reference proteome</keyword>
<gene>
    <name evidence="6" type="ORF">E5288_WYG018008</name>
</gene>
<evidence type="ECO:0000256" key="3">
    <source>
        <dbReference type="ARBA" id="ARBA00022989"/>
    </source>
</evidence>
<keyword evidence="5" id="KW-0807">Transducer</keyword>
<evidence type="ECO:0000256" key="1">
    <source>
        <dbReference type="ARBA" id="ARBA00004141"/>
    </source>
</evidence>
<evidence type="ECO:0000256" key="5">
    <source>
        <dbReference type="ARBA" id="ARBA00023224"/>
    </source>
</evidence>
<dbReference type="GO" id="GO:0016020">
    <property type="term" value="C:membrane"/>
    <property type="evidence" value="ECO:0007669"/>
    <property type="project" value="UniProtKB-SubCell"/>
</dbReference>
<sequence>MRRLFEKDDSSHRFGHVVPSTHILLSTIYLLVPPAVKPIVYGVKNKVGFNEDQIFPMDRDEIVVDTLTTDFGGETYDSLSSLTLFSIKHFKNI</sequence>
<dbReference type="GO" id="GO:0007186">
    <property type="term" value="P:G protein-coupled receptor signaling pathway"/>
    <property type="evidence" value="ECO:0007669"/>
    <property type="project" value="InterPro"/>
</dbReference>
<dbReference type="Pfam" id="PF13853">
    <property type="entry name" value="7tm_4"/>
    <property type="match status" value="1"/>
</dbReference>
<evidence type="ECO:0000313" key="6">
    <source>
        <dbReference type="EMBL" id="MXQ95210.1"/>
    </source>
</evidence>
<proteinExistence type="predicted"/>
<comment type="caution">
    <text evidence="6">The sequence shown here is derived from an EMBL/GenBank/DDBJ whole genome shotgun (WGS) entry which is preliminary data.</text>
</comment>
<evidence type="ECO:0000256" key="4">
    <source>
        <dbReference type="ARBA" id="ARBA00023136"/>
    </source>
</evidence>
<keyword evidence="2" id="KW-0812">Transmembrane</keyword>
<dbReference type="InterPro" id="IPR000725">
    <property type="entry name" value="Olfact_rcpt"/>
</dbReference>
<keyword evidence="3" id="KW-1133">Transmembrane helix</keyword>